<feature type="repeat" description="PPR" evidence="2">
    <location>
        <begin position="188"/>
        <end position="222"/>
    </location>
</feature>
<proteinExistence type="predicted"/>
<dbReference type="Pfam" id="PF13041">
    <property type="entry name" value="PPR_2"/>
    <property type="match status" value="2"/>
</dbReference>
<dbReference type="GO" id="GO:0003678">
    <property type="term" value="F:DNA helicase activity"/>
    <property type="evidence" value="ECO:0007669"/>
    <property type="project" value="UniProtKB-EC"/>
</dbReference>
<feature type="repeat" description="PPR" evidence="2">
    <location>
        <begin position="223"/>
        <end position="257"/>
    </location>
</feature>
<dbReference type="GO" id="GO:0009451">
    <property type="term" value="P:RNA modification"/>
    <property type="evidence" value="ECO:0007669"/>
    <property type="project" value="InterPro"/>
</dbReference>
<dbReference type="EMBL" id="KZ451950">
    <property type="protein sequence ID" value="PKA58764.1"/>
    <property type="molecule type" value="Genomic_DNA"/>
</dbReference>
<evidence type="ECO:0000313" key="4">
    <source>
        <dbReference type="Proteomes" id="UP000236161"/>
    </source>
</evidence>
<dbReference type="Pfam" id="PF01535">
    <property type="entry name" value="PPR"/>
    <property type="match status" value="4"/>
</dbReference>
<dbReference type="OrthoDB" id="881013at2759"/>
<evidence type="ECO:0000256" key="2">
    <source>
        <dbReference type="PROSITE-ProRule" id="PRU00708"/>
    </source>
</evidence>
<dbReference type="PANTHER" id="PTHR47926:SF389">
    <property type="entry name" value="PENTATRICOPEPTIDE PROTEIN-RELATED"/>
    <property type="match status" value="1"/>
</dbReference>
<feature type="repeat" description="PPR" evidence="2">
    <location>
        <begin position="470"/>
        <end position="504"/>
    </location>
</feature>
<feature type="repeat" description="PPR" evidence="2">
    <location>
        <begin position="369"/>
        <end position="403"/>
    </location>
</feature>
<dbReference type="Pfam" id="PF12854">
    <property type="entry name" value="PPR_1"/>
    <property type="match status" value="1"/>
</dbReference>
<evidence type="ECO:0000313" key="3">
    <source>
        <dbReference type="EMBL" id="PKA58764.1"/>
    </source>
</evidence>
<dbReference type="PROSITE" id="PS51375">
    <property type="entry name" value="PPR"/>
    <property type="match status" value="6"/>
</dbReference>
<dbReference type="InterPro" id="IPR002885">
    <property type="entry name" value="PPR_rpt"/>
</dbReference>
<dbReference type="PANTHER" id="PTHR47926">
    <property type="entry name" value="PENTATRICOPEPTIDE REPEAT-CONTAINING PROTEIN"/>
    <property type="match status" value="1"/>
</dbReference>
<keyword evidence="4" id="KW-1185">Reference proteome</keyword>
<dbReference type="InterPro" id="IPR046848">
    <property type="entry name" value="E_motif"/>
</dbReference>
<protein>
    <submittedName>
        <fullName evidence="3">Pentatricopeptide repeat-containing protein</fullName>
        <ecNumber evidence="3">3.6.4.12</ecNumber>
    </submittedName>
</protein>
<name>A0A2I0AT97_9ASPA</name>
<sequence length="685" mass="74421">MHPHPFFSTISQLSSTILTQLKDPNFLDLLLQRCVAPRQAKQAHALILLSGNQLSPFLSARLVSIYSRLGLLPAARSVFFSAASPPSALLCNSMLRALLSHGDPLEAISLYRQARSAGGLADGFTFPLVLRACTALSEPILCASVHAHAVVMGFQAHLHVGNELVAMYGKSRRLDLARKSFDAMPLRTVVTWNVLISGYAQNRECANARKMFDEMQSAGPRPNPVTWTSILSAYAQCQRHSEVLELFNGMQRSGCGATPEAVAVTLSVCPYVNSNGGCRGGYGLLTGKKIHGFVTRIGFKGFPFVRNSLVCMYGKLGNSDDAEILFSEAHVKDLVSWNALISSYAATGRCYEAYEAFRRLEEEGDPAPNVVSWSAVIGGFASCGMAEWSLNIFRMMQKAGTPANAVTIGSVLSCCAELSAMGSGREIHAHSMRNLLDGNILVGNGLLHMYVKGGSLKYGCLVFERIGCKDLVTWNSMIAGYGMHGFCDEALGTFRRMVKEDSKPDGITFVAVLSACSHAGRVIEGQKMFDLMLNEHGITPDLVHYSCVVDLFGRAGKLTEANEFMQKMPMSPNACVWGALLNSCRIHGNATLAENAHSGILGFEGETSGNCMLISNIYAASGRWEDSARLRVMTREKGIRKNPGQSWIEVNKSVHVFSAFGSQPSCPEGAYAILKDLNRHMEIEN</sequence>
<keyword evidence="1" id="KW-0677">Repeat</keyword>
<dbReference type="FunFam" id="1.25.40.10:FF:000393">
    <property type="entry name" value="Pentatricopeptide repeat-containing protein At1g20230"/>
    <property type="match status" value="1"/>
</dbReference>
<dbReference type="GO" id="GO:0003723">
    <property type="term" value="F:RNA binding"/>
    <property type="evidence" value="ECO:0007669"/>
    <property type="project" value="InterPro"/>
</dbReference>
<gene>
    <name evidence="3" type="primary">PCMP-E72</name>
    <name evidence="3" type="ORF">AXF42_Ash000857</name>
</gene>
<dbReference type="NCBIfam" id="TIGR00756">
    <property type="entry name" value="PPR"/>
    <property type="match status" value="4"/>
</dbReference>
<dbReference type="Pfam" id="PF20431">
    <property type="entry name" value="E_motif"/>
    <property type="match status" value="1"/>
</dbReference>
<evidence type="ECO:0000256" key="1">
    <source>
        <dbReference type="ARBA" id="ARBA00022737"/>
    </source>
</evidence>
<reference evidence="3 4" key="1">
    <citation type="journal article" date="2017" name="Nature">
        <title>The Apostasia genome and the evolution of orchids.</title>
        <authorList>
            <person name="Zhang G.Q."/>
            <person name="Liu K.W."/>
            <person name="Li Z."/>
            <person name="Lohaus R."/>
            <person name="Hsiao Y.Y."/>
            <person name="Niu S.C."/>
            <person name="Wang J.Y."/>
            <person name="Lin Y.C."/>
            <person name="Xu Q."/>
            <person name="Chen L.J."/>
            <person name="Yoshida K."/>
            <person name="Fujiwara S."/>
            <person name="Wang Z.W."/>
            <person name="Zhang Y.Q."/>
            <person name="Mitsuda N."/>
            <person name="Wang M."/>
            <person name="Liu G.H."/>
            <person name="Pecoraro L."/>
            <person name="Huang H.X."/>
            <person name="Xiao X.J."/>
            <person name="Lin M."/>
            <person name="Wu X.Y."/>
            <person name="Wu W.L."/>
            <person name="Chen Y.Y."/>
            <person name="Chang S.B."/>
            <person name="Sakamoto S."/>
            <person name="Ohme-Takagi M."/>
            <person name="Yagi M."/>
            <person name="Zeng S.J."/>
            <person name="Shen C.Y."/>
            <person name="Yeh C.M."/>
            <person name="Luo Y.B."/>
            <person name="Tsai W.C."/>
            <person name="Van de Peer Y."/>
            <person name="Liu Z.J."/>
        </authorList>
    </citation>
    <scope>NUCLEOTIDE SEQUENCE [LARGE SCALE GENOMIC DNA]</scope>
    <source>
        <strain evidence="4">cv. Shenzhen</strain>
        <tissue evidence="3">Stem</tissue>
    </source>
</reference>
<dbReference type="GO" id="GO:0016787">
    <property type="term" value="F:hydrolase activity"/>
    <property type="evidence" value="ECO:0007669"/>
    <property type="project" value="UniProtKB-KW"/>
</dbReference>
<dbReference type="AlphaFoldDB" id="A0A2I0AT97"/>
<dbReference type="Gene3D" id="1.25.40.10">
    <property type="entry name" value="Tetratricopeptide repeat domain"/>
    <property type="match status" value="5"/>
</dbReference>
<dbReference type="EC" id="3.6.4.12" evidence="3"/>
<accession>A0A2I0AT97</accession>
<dbReference type="Proteomes" id="UP000236161">
    <property type="component" value="Unassembled WGS sequence"/>
</dbReference>
<dbReference type="FunFam" id="1.25.40.10:FF:000090">
    <property type="entry name" value="Pentatricopeptide repeat-containing protein, chloroplastic"/>
    <property type="match status" value="1"/>
</dbReference>
<dbReference type="FunFam" id="1.25.40.10:FF:000344">
    <property type="entry name" value="Pentatricopeptide repeat-containing protein"/>
    <property type="match status" value="1"/>
</dbReference>
<keyword evidence="3" id="KW-0378">Hydrolase</keyword>
<organism evidence="3 4">
    <name type="scientific">Apostasia shenzhenica</name>
    <dbReference type="NCBI Taxonomy" id="1088818"/>
    <lineage>
        <taxon>Eukaryota</taxon>
        <taxon>Viridiplantae</taxon>
        <taxon>Streptophyta</taxon>
        <taxon>Embryophyta</taxon>
        <taxon>Tracheophyta</taxon>
        <taxon>Spermatophyta</taxon>
        <taxon>Magnoliopsida</taxon>
        <taxon>Liliopsida</taxon>
        <taxon>Asparagales</taxon>
        <taxon>Orchidaceae</taxon>
        <taxon>Apostasioideae</taxon>
        <taxon>Apostasia</taxon>
    </lineage>
</organism>
<dbReference type="InterPro" id="IPR046960">
    <property type="entry name" value="PPR_At4g14850-like_plant"/>
</dbReference>
<feature type="repeat" description="PPR" evidence="2">
    <location>
        <begin position="333"/>
        <end position="367"/>
    </location>
</feature>
<feature type="repeat" description="PPR" evidence="2">
    <location>
        <begin position="505"/>
        <end position="540"/>
    </location>
</feature>
<dbReference type="InterPro" id="IPR011990">
    <property type="entry name" value="TPR-like_helical_dom_sf"/>
</dbReference>